<evidence type="ECO:0000256" key="6">
    <source>
        <dbReference type="ARBA" id="ARBA00022842"/>
    </source>
</evidence>
<dbReference type="InterPro" id="IPR000023">
    <property type="entry name" value="Phosphofructokinase_dom"/>
</dbReference>
<dbReference type="EC" id="2.7.1.90" evidence="8"/>
<evidence type="ECO:0000256" key="7">
    <source>
        <dbReference type="ARBA" id="ARBA00048072"/>
    </source>
</evidence>
<evidence type="ECO:0000256" key="3">
    <source>
        <dbReference type="ARBA" id="ARBA00022679"/>
    </source>
</evidence>
<protein>
    <recommendedName>
        <fullName evidence="8">Pyrophosphate--fructose 6-phosphate 1-phosphotransferase</fullName>
        <ecNumber evidence="8">2.7.1.90</ecNumber>
    </recommendedName>
    <alternativeName>
        <fullName evidence="8">6-phosphofructokinase, pyrophosphate dependent</fullName>
    </alternativeName>
    <alternativeName>
        <fullName evidence="8">PPi-dependent phosphofructokinase</fullName>
        <shortName evidence="8">PPi-PFK</shortName>
    </alternativeName>
    <alternativeName>
        <fullName evidence="8">Pyrophosphate-dependent 6-phosphofructose-1-kinase</fullName>
    </alternativeName>
</protein>
<dbReference type="PIRSF" id="PIRSF036483">
    <property type="entry name" value="PFK_XF0274"/>
    <property type="match status" value="1"/>
</dbReference>
<dbReference type="GO" id="GO:0005737">
    <property type="term" value="C:cytoplasm"/>
    <property type="evidence" value="ECO:0007669"/>
    <property type="project" value="UniProtKB-SubCell"/>
</dbReference>
<name>A0A1G6ED72_9HYPH</name>
<dbReference type="Proteomes" id="UP000199071">
    <property type="component" value="Unassembled WGS sequence"/>
</dbReference>
<feature type="binding site" evidence="8">
    <location>
        <begin position="176"/>
        <end position="178"/>
    </location>
    <ligand>
        <name>substrate</name>
    </ligand>
</feature>
<dbReference type="OrthoDB" id="9802503at2"/>
<gene>
    <name evidence="8" type="primary">pfp</name>
    <name evidence="10" type="ORF">SAMN02982931_04399</name>
</gene>
<comment type="catalytic activity">
    <reaction evidence="7 8">
        <text>beta-D-fructose 6-phosphate + diphosphate = beta-D-fructose 1,6-bisphosphate + phosphate + H(+)</text>
        <dbReference type="Rhea" id="RHEA:13613"/>
        <dbReference type="ChEBI" id="CHEBI:15378"/>
        <dbReference type="ChEBI" id="CHEBI:32966"/>
        <dbReference type="ChEBI" id="CHEBI:33019"/>
        <dbReference type="ChEBI" id="CHEBI:43474"/>
        <dbReference type="ChEBI" id="CHEBI:57634"/>
        <dbReference type="EC" id="2.7.1.90"/>
    </reaction>
</comment>
<keyword evidence="5 8" id="KW-0418">Kinase</keyword>
<comment type="similarity">
    <text evidence="8">Belongs to the phosphofructokinase type A (PFKA) family. PPi-dependent PFK group II subfamily. Clade 'B2' sub-subfamily.</text>
</comment>
<dbReference type="EMBL" id="FMXQ01000011">
    <property type="protein sequence ID" value="SDB55260.1"/>
    <property type="molecule type" value="Genomic_DNA"/>
</dbReference>
<dbReference type="UniPathway" id="UPA00109">
    <property type="reaction ID" value="UER00182"/>
</dbReference>
<dbReference type="RefSeq" id="WP_090880264.1">
    <property type="nucleotide sequence ID" value="NZ_FMXQ01000011.1"/>
</dbReference>
<proteinExistence type="inferred from homology"/>
<reference evidence="10 11" key="1">
    <citation type="submission" date="2016-10" db="EMBL/GenBank/DDBJ databases">
        <authorList>
            <person name="de Groot N.N."/>
        </authorList>
    </citation>
    <scope>NUCLEOTIDE SEQUENCE [LARGE SCALE GENOMIC DNA]</scope>
    <source>
        <strain evidence="10 11">ATCC 35022</strain>
    </source>
</reference>
<feature type="site" description="Important for catalytic activity; stabilizes the transition state when the phosphoryl donor is PPi" evidence="8">
    <location>
        <position position="131"/>
    </location>
</feature>
<feature type="binding site" evidence="8">
    <location>
        <begin position="292"/>
        <end position="295"/>
    </location>
    <ligand>
        <name>substrate</name>
    </ligand>
</feature>
<evidence type="ECO:0000313" key="10">
    <source>
        <dbReference type="EMBL" id="SDB55260.1"/>
    </source>
</evidence>
<dbReference type="Gene3D" id="3.40.50.450">
    <property type="match status" value="1"/>
</dbReference>
<keyword evidence="4 8" id="KW-0479">Metal-binding</keyword>
<dbReference type="InterPro" id="IPR022953">
    <property type="entry name" value="ATP_PFK"/>
</dbReference>
<feature type="site" description="Important for catalytic activity and substrate specificity; stabilizes the transition state when the phosphoryl donor is PPi; prevents ATP from binding by mimicking the alpha-phosphate group of ATP" evidence="8">
    <location>
        <position position="108"/>
    </location>
</feature>
<feature type="binding site" evidence="8">
    <location>
        <position position="12"/>
    </location>
    <ligand>
        <name>diphosphate</name>
        <dbReference type="ChEBI" id="CHEBI:33019"/>
    </ligand>
</feature>
<keyword evidence="8" id="KW-0324">Glycolysis</keyword>
<organism evidence="10 11">
    <name type="scientific">Bauldia litoralis</name>
    <dbReference type="NCBI Taxonomy" id="665467"/>
    <lineage>
        <taxon>Bacteria</taxon>
        <taxon>Pseudomonadati</taxon>
        <taxon>Pseudomonadota</taxon>
        <taxon>Alphaproteobacteria</taxon>
        <taxon>Hyphomicrobiales</taxon>
        <taxon>Kaistiaceae</taxon>
        <taxon>Bauldia</taxon>
    </lineage>
</organism>
<dbReference type="InterPro" id="IPR035966">
    <property type="entry name" value="PKF_sf"/>
</dbReference>
<dbReference type="SUPFAM" id="SSF53784">
    <property type="entry name" value="Phosphofructokinase"/>
    <property type="match status" value="1"/>
</dbReference>
<dbReference type="PRINTS" id="PR00476">
    <property type="entry name" value="PHFRCTKINASE"/>
</dbReference>
<keyword evidence="6 8" id="KW-0460">Magnesium</keyword>
<feature type="active site" description="Proton acceptor" evidence="8">
    <location>
        <position position="134"/>
    </location>
</feature>
<evidence type="ECO:0000256" key="8">
    <source>
        <dbReference type="HAMAP-Rule" id="MF_01978"/>
    </source>
</evidence>
<dbReference type="GO" id="GO:0003872">
    <property type="term" value="F:6-phosphofructokinase activity"/>
    <property type="evidence" value="ECO:0007669"/>
    <property type="project" value="UniProtKB-UniRule"/>
</dbReference>
<feature type="domain" description="Phosphofructokinase" evidence="9">
    <location>
        <begin position="6"/>
        <end position="318"/>
    </location>
</feature>
<comment type="pathway">
    <text evidence="8">Carbohydrate degradation; glycolysis; D-glyceraldehyde 3-phosphate and glycerone phosphate from D-glucose: step 3/4.</text>
</comment>
<dbReference type="HAMAP" id="MF_01978">
    <property type="entry name" value="Phosphofructokinase_II_B2"/>
    <property type="match status" value="1"/>
</dbReference>
<evidence type="ECO:0000256" key="5">
    <source>
        <dbReference type="ARBA" id="ARBA00022777"/>
    </source>
</evidence>
<feature type="binding site" evidence="8">
    <location>
        <position position="107"/>
    </location>
    <ligand>
        <name>Mg(2+)</name>
        <dbReference type="ChEBI" id="CHEBI:18420"/>
        <note>catalytic</note>
    </ligand>
</feature>
<comment type="subcellular location">
    <subcellularLocation>
        <location evidence="8">Cytoplasm</location>
    </subcellularLocation>
</comment>
<comment type="cofactor">
    <cofactor evidence="1 8">
        <name>Mg(2+)</name>
        <dbReference type="ChEBI" id="CHEBI:18420"/>
    </cofactor>
</comment>
<feature type="binding site" evidence="8">
    <location>
        <position position="233"/>
    </location>
    <ligand>
        <name>substrate</name>
    </ligand>
</feature>
<keyword evidence="3 8" id="KW-0808">Transferase</keyword>
<dbReference type="GO" id="GO:0047334">
    <property type="term" value="F:diphosphate-fructose-6-phosphate 1-phosphotransferase activity"/>
    <property type="evidence" value="ECO:0007669"/>
    <property type="project" value="UniProtKB-EC"/>
</dbReference>
<dbReference type="STRING" id="665467.SAMN02982931_04399"/>
<evidence type="ECO:0000259" key="9">
    <source>
        <dbReference type="Pfam" id="PF00365"/>
    </source>
</evidence>
<comment type="function">
    <text evidence="2 8">Catalyzes the phosphorylation of D-fructose 6-phosphate, the first committing step of glycolysis. Uses inorganic phosphate (PPi) as phosphoryl donor instead of ATP like common ATP-dependent phosphofructokinases (ATP-PFKs), which renders the reaction reversible, and can thus function both in glycolysis and gluconeogenesis. Consistently, PPi-PFK can replace the enzymes of both the forward (ATP-PFK) and reverse (fructose-bisphosphatase (FBPase)) reactions.</text>
</comment>
<dbReference type="Gene3D" id="3.40.50.460">
    <property type="entry name" value="Phosphofructokinase domain"/>
    <property type="match status" value="1"/>
</dbReference>
<dbReference type="InterPro" id="IPR011404">
    <property type="entry name" value="PPi-PFK"/>
</dbReference>
<sequence length="388" mass="41442">MSKVFVIAQGGGPTAVINQTVAGAALAARERFPGSKILGARHGVRGVAGDDYVDLTGLSETDLMRFANTPNSGLGSTRDKPDDAYCKRVLDGLDRAGASAFIYIGGNDTSGTLAVLDAAAGDHIHFIHAPKTIDNDLVENDHTPGFMSAALFVANAFLSVDLDFRAMRGVYIGIVMGRHAGFLTAAAAAWRRDDSDGPHLIYVPEVPFTETQLMEDIRKTVDRHGRCVVAMSEGVQTADHKPLAESLIPAHLHERDDHGNLQLSGGDLGLALQVAIKEDLPGVRARVDTFGYLPRGFLGTVSETDRQESFAIGRFAVENSEAGSGSVAQQFVDGRVTLKMVPLDAVAAKTKTMPADFLTPAGNHLTETGLAYFHRLLPPRPDAWTPFV</sequence>
<evidence type="ECO:0000256" key="2">
    <source>
        <dbReference type="ARBA" id="ARBA00003138"/>
    </source>
</evidence>
<dbReference type="GO" id="GO:0006002">
    <property type="term" value="P:fructose 6-phosphate metabolic process"/>
    <property type="evidence" value="ECO:0007669"/>
    <property type="project" value="InterPro"/>
</dbReference>
<dbReference type="InterPro" id="IPR050929">
    <property type="entry name" value="PFKA"/>
</dbReference>
<keyword evidence="8" id="KW-0963">Cytoplasm</keyword>
<evidence type="ECO:0000256" key="4">
    <source>
        <dbReference type="ARBA" id="ARBA00022723"/>
    </source>
</evidence>
<dbReference type="AlphaFoldDB" id="A0A1G6ED72"/>
<dbReference type="Pfam" id="PF00365">
    <property type="entry name" value="PFK"/>
    <property type="match status" value="1"/>
</dbReference>
<keyword evidence="11" id="KW-1185">Reference proteome</keyword>
<comment type="activity regulation">
    <text evidence="8">Non-allosteric.</text>
</comment>
<comment type="subunit">
    <text evidence="8">Homodimer.</text>
</comment>
<dbReference type="NCBIfam" id="NF010675">
    <property type="entry name" value="PRK14072.1"/>
    <property type="match status" value="1"/>
</dbReference>
<feature type="binding site" evidence="8">
    <location>
        <begin position="132"/>
        <end position="134"/>
    </location>
    <ligand>
        <name>substrate</name>
    </ligand>
</feature>
<dbReference type="PANTHER" id="PTHR45770">
    <property type="entry name" value="ATP-DEPENDENT 6-PHOSPHOFRUCTOKINASE 1"/>
    <property type="match status" value="1"/>
</dbReference>
<dbReference type="GO" id="GO:0046872">
    <property type="term" value="F:metal ion binding"/>
    <property type="evidence" value="ECO:0007669"/>
    <property type="project" value="UniProtKB-KW"/>
</dbReference>
<evidence type="ECO:0000256" key="1">
    <source>
        <dbReference type="ARBA" id="ARBA00001946"/>
    </source>
</evidence>
<evidence type="ECO:0000313" key="11">
    <source>
        <dbReference type="Proteomes" id="UP000199071"/>
    </source>
</evidence>
<accession>A0A1G6ED72</accession>